<protein>
    <submittedName>
        <fullName evidence="2">Uncharacterized protein</fullName>
    </submittedName>
</protein>
<feature type="transmembrane region" description="Helical" evidence="1">
    <location>
        <begin position="60"/>
        <end position="82"/>
    </location>
</feature>
<dbReference type="AlphaFoldDB" id="A0A1L9PF36"/>
<dbReference type="RefSeq" id="XP_040665844.1">
    <property type="nucleotide sequence ID" value="XM_040814917.1"/>
</dbReference>
<dbReference type="VEuPathDB" id="FungiDB:ASPVEDRAFT_543221"/>
<keyword evidence="1" id="KW-1133">Transmembrane helix</keyword>
<name>A0A1L9PF36_ASPVE</name>
<sequence>MTYRHVTRDYKNPGLALLGRYSWAMSREDDSKPMDDVSSLRMKIDQHAPSASICLSSRFLIWKSCGISFCLAGCIILVWLFFWRELTKFSQLNRN</sequence>
<dbReference type="GeneID" id="63730428"/>
<reference evidence="3" key="1">
    <citation type="journal article" date="2017" name="Genome Biol.">
        <title>Comparative genomics reveals high biological diversity and specific adaptations in the industrially and medically important fungal genus Aspergillus.</title>
        <authorList>
            <person name="de Vries R.P."/>
            <person name="Riley R."/>
            <person name="Wiebenga A."/>
            <person name="Aguilar-Osorio G."/>
            <person name="Amillis S."/>
            <person name="Uchima C.A."/>
            <person name="Anderluh G."/>
            <person name="Asadollahi M."/>
            <person name="Askin M."/>
            <person name="Barry K."/>
            <person name="Battaglia E."/>
            <person name="Bayram O."/>
            <person name="Benocci T."/>
            <person name="Braus-Stromeyer S.A."/>
            <person name="Caldana C."/>
            <person name="Canovas D."/>
            <person name="Cerqueira G.C."/>
            <person name="Chen F."/>
            <person name="Chen W."/>
            <person name="Choi C."/>
            <person name="Clum A."/>
            <person name="Dos Santos R.A."/>
            <person name="Damasio A.R."/>
            <person name="Diallinas G."/>
            <person name="Emri T."/>
            <person name="Fekete E."/>
            <person name="Flipphi M."/>
            <person name="Freyberg S."/>
            <person name="Gallo A."/>
            <person name="Gournas C."/>
            <person name="Habgood R."/>
            <person name="Hainaut M."/>
            <person name="Harispe M.L."/>
            <person name="Henrissat B."/>
            <person name="Hilden K.S."/>
            <person name="Hope R."/>
            <person name="Hossain A."/>
            <person name="Karabika E."/>
            <person name="Karaffa L."/>
            <person name="Karanyi Z."/>
            <person name="Krasevec N."/>
            <person name="Kuo A."/>
            <person name="Kusch H."/>
            <person name="LaButti K."/>
            <person name="Lagendijk E.L."/>
            <person name="Lapidus A."/>
            <person name="Levasseur A."/>
            <person name="Lindquist E."/>
            <person name="Lipzen A."/>
            <person name="Logrieco A.F."/>
            <person name="MacCabe A."/>
            <person name="Maekelae M.R."/>
            <person name="Malavazi I."/>
            <person name="Melin P."/>
            <person name="Meyer V."/>
            <person name="Mielnichuk N."/>
            <person name="Miskei M."/>
            <person name="Molnar A.P."/>
            <person name="Mule G."/>
            <person name="Ngan C.Y."/>
            <person name="Orejas M."/>
            <person name="Orosz E."/>
            <person name="Ouedraogo J.P."/>
            <person name="Overkamp K.M."/>
            <person name="Park H.-S."/>
            <person name="Perrone G."/>
            <person name="Piumi F."/>
            <person name="Punt P.J."/>
            <person name="Ram A.F."/>
            <person name="Ramon A."/>
            <person name="Rauscher S."/>
            <person name="Record E."/>
            <person name="Riano-Pachon D.M."/>
            <person name="Robert V."/>
            <person name="Roehrig J."/>
            <person name="Ruller R."/>
            <person name="Salamov A."/>
            <person name="Salih N.S."/>
            <person name="Samson R.A."/>
            <person name="Sandor E."/>
            <person name="Sanguinetti M."/>
            <person name="Schuetze T."/>
            <person name="Sepcic K."/>
            <person name="Shelest E."/>
            <person name="Sherlock G."/>
            <person name="Sophianopoulou V."/>
            <person name="Squina F.M."/>
            <person name="Sun H."/>
            <person name="Susca A."/>
            <person name="Todd R.B."/>
            <person name="Tsang A."/>
            <person name="Unkles S.E."/>
            <person name="van de Wiele N."/>
            <person name="van Rossen-Uffink D."/>
            <person name="Oliveira J.V."/>
            <person name="Vesth T.C."/>
            <person name="Visser J."/>
            <person name="Yu J.-H."/>
            <person name="Zhou M."/>
            <person name="Andersen M.R."/>
            <person name="Archer D.B."/>
            <person name="Baker S.E."/>
            <person name="Benoit I."/>
            <person name="Brakhage A.A."/>
            <person name="Braus G.H."/>
            <person name="Fischer R."/>
            <person name="Frisvad J.C."/>
            <person name="Goldman G.H."/>
            <person name="Houbraken J."/>
            <person name="Oakley B."/>
            <person name="Pocsi I."/>
            <person name="Scazzocchio C."/>
            <person name="Seiboth B."/>
            <person name="vanKuyk P.A."/>
            <person name="Wortman J."/>
            <person name="Dyer P.S."/>
            <person name="Grigoriev I.V."/>
        </authorList>
    </citation>
    <scope>NUCLEOTIDE SEQUENCE [LARGE SCALE GENOMIC DNA]</scope>
    <source>
        <strain evidence="3">CBS 583.65</strain>
    </source>
</reference>
<evidence type="ECO:0000313" key="2">
    <source>
        <dbReference type="EMBL" id="OJJ00082.1"/>
    </source>
</evidence>
<evidence type="ECO:0000256" key="1">
    <source>
        <dbReference type="SAM" id="Phobius"/>
    </source>
</evidence>
<gene>
    <name evidence="2" type="ORF">ASPVEDRAFT_543221</name>
</gene>
<accession>A0A1L9PF36</accession>
<organism evidence="2 3">
    <name type="scientific">Aspergillus versicolor CBS 583.65</name>
    <dbReference type="NCBI Taxonomy" id="1036611"/>
    <lineage>
        <taxon>Eukaryota</taxon>
        <taxon>Fungi</taxon>
        <taxon>Dikarya</taxon>
        <taxon>Ascomycota</taxon>
        <taxon>Pezizomycotina</taxon>
        <taxon>Eurotiomycetes</taxon>
        <taxon>Eurotiomycetidae</taxon>
        <taxon>Eurotiales</taxon>
        <taxon>Aspergillaceae</taxon>
        <taxon>Aspergillus</taxon>
        <taxon>Aspergillus subgen. Nidulantes</taxon>
    </lineage>
</organism>
<evidence type="ECO:0000313" key="3">
    <source>
        <dbReference type="Proteomes" id="UP000184073"/>
    </source>
</evidence>
<keyword evidence="1" id="KW-0812">Transmembrane</keyword>
<proteinExistence type="predicted"/>
<keyword evidence="3" id="KW-1185">Reference proteome</keyword>
<dbReference type="EMBL" id="KV878127">
    <property type="protein sequence ID" value="OJJ00082.1"/>
    <property type="molecule type" value="Genomic_DNA"/>
</dbReference>
<keyword evidence="1" id="KW-0472">Membrane</keyword>
<dbReference type="Proteomes" id="UP000184073">
    <property type="component" value="Unassembled WGS sequence"/>
</dbReference>